<evidence type="ECO:0000313" key="2">
    <source>
        <dbReference type="EMBL" id="KRM10397.1"/>
    </source>
</evidence>
<feature type="transmembrane region" description="Helical" evidence="1">
    <location>
        <begin position="116"/>
        <end position="134"/>
    </location>
</feature>
<feature type="transmembrane region" description="Helical" evidence="1">
    <location>
        <begin position="154"/>
        <end position="179"/>
    </location>
</feature>
<proteinExistence type="predicted"/>
<comment type="caution">
    <text evidence="2">The sequence shown here is derived from an EMBL/GenBank/DDBJ whole genome shotgun (WGS) entry which is preliminary data.</text>
</comment>
<keyword evidence="3" id="KW-1185">Reference proteome</keyword>
<feature type="transmembrane region" description="Helical" evidence="1">
    <location>
        <begin position="6"/>
        <end position="32"/>
    </location>
</feature>
<feature type="transmembrane region" description="Helical" evidence="1">
    <location>
        <begin position="84"/>
        <end position="104"/>
    </location>
</feature>
<dbReference type="PATRIC" id="fig|1423735.3.peg.1418"/>
<feature type="transmembrane region" description="Helical" evidence="1">
    <location>
        <begin position="53"/>
        <end position="72"/>
    </location>
</feature>
<protein>
    <submittedName>
        <fullName evidence="2">Uncharacterized protein</fullName>
    </submittedName>
</protein>
<organism evidence="2 3">
    <name type="scientific">Lapidilactobacillus concavus DSM 17758</name>
    <dbReference type="NCBI Taxonomy" id="1423735"/>
    <lineage>
        <taxon>Bacteria</taxon>
        <taxon>Bacillati</taxon>
        <taxon>Bacillota</taxon>
        <taxon>Bacilli</taxon>
        <taxon>Lactobacillales</taxon>
        <taxon>Lactobacillaceae</taxon>
        <taxon>Lapidilactobacillus</taxon>
    </lineage>
</organism>
<accession>A0A0R1VY98</accession>
<reference evidence="2 3" key="1">
    <citation type="journal article" date="2015" name="Genome Announc.">
        <title>Expanding the biotechnology potential of lactobacilli through comparative genomics of 213 strains and associated genera.</title>
        <authorList>
            <person name="Sun Z."/>
            <person name="Harris H.M."/>
            <person name="McCann A."/>
            <person name="Guo C."/>
            <person name="Argimon S."/>
            <person name="Zhang W."/>
            <person name="Yang X."/>
            <person name="Jeffery I.B."/>
            <person name="Cooney J.C."/>
            <person name="Kagawa T.F."/>
            <person name="Liu W."/>
            <person name="Song Y."/>
            <person name="Salvetti E."/>
            <person name="Wrobel A."/>
            <person name="Rasinkangas P."/>
            <person name="Parkhill J."/>
            <person name="Rea M.C."/>
            <person name="O'Sullivan O."/>
            <person name="Ritari J."/>
            <person name="Douillard F.P."/>
            <person name="Paul Ross R."/>
            <person name="Yang R."/>
            <person name="Briner A.E."/>
            <person name="Felis G.E."/>
            <person name="de Vos W.M."/>
            <person name="Barrangou R."/>
            <person name="Klaenhammer T.R."/>
            <person name="Caufield P.W."/>
            <person name="Cui Y."/>
            <person name="Zhang H."/>
            <person name="O'Toole P.W."/>
        </authorList>
    </citation>
    <scope>NUCLEOTIDE SEQUENCE [LARGE SCALE GENOMIC DNA]</scope>
    <source>
        <strain evidence="2 3">DSM 17758</strain>
    </source>
</reference>
<name>A0A0R1VY98_9LACO</name>
<evidence type="ECO:0000313" key="3">
    <source>
        <dbReference type="Proteomes" id="UP000051315"/>
    </source>
</evidence>
<keyword evidence="1" id="KW-0812">Transmembrane</keyword>
<dbReference type="Proteomes" id="UP000051315">
    <property type="component" value="Unassembled WGS sequence"/>
</dbReference>
<evidence type="ECO:0000256" key="1">
    <source>
        <dbReference type="SAM" id="Phobius"/>
    </source>
</evidence>
<dbReference type="STRING" id="1423735.FC15_GL001371"/>
<dbReference type="EMBL" id="AZFX01000038">
    <property type="protein sequence ID" value="KRM10397.1"/>
    <property type="molecule type" value="Genomic_DNA"/>
</dbReference>
<sequence>MLAAFSLFYWFIPILAGIVLVMIPILPSVVIYRLKTTHQLMQTLVDEALLINLLYWLVEGIAVILVIFYALIFDKPLQLIPNLMGLLAVIVYDLHIFVFIFAVITLKNLMTSRLKLILTLFAGLAISDILYFGQHWSYGLFMLSDRVILDRINMVALFINVLTAILCFLIVEVVGEWCLNQKDFLIRKI</sequence>
<gene>
    <name evidence="2" type="ORF">FC15_GL001371</name>
</gene>
<keyword evidence="1" id="KW-1133">Transmembrane helix</keyword>
<keyword evidence="1" id="KW-0472">Membrane</keyword>
<dbReference type="AlphaFoldDB" id="A0A0R1VY98"/>